<feature type="domain" description="AMP-dependent synthetase/ligase" evidence="3">
    <location>
        <begin position="12"/>
        <end position="296"/>
    </location>
</feature>
<dbReference type="Gene3D" id="3.30.300.30">
    <property type="match status" value="1"/>
</dbReference>
<keyword evidence="2" id="KW-0436">Ligase</keyword>
<dbReference type="Pfam" id="PF13193">
    <property type="entry name" value="AMP-binding_C"/>
    <property type="match status" value="1"/>
</dbReference>
<evidence type="ECO:0000256" key="2">
    <source>
        <dbReference type="ARBA" id="ARBA00022598"/>
    </source>
</evidence>
<accession>A0A1L4BSE7</accession>
<dbReference type="Proteomes" id="UP000184222">
    <property type="component" value="Chromosome"/>
</dbReference>
<proteinExistence type="inferred from homology"/>
<dbReference type="KEGG" id="frx:F7310_05100"/>
<dbReference type="PANTHER" id="PTHR43201:SF5">
    <property type="entry name" value="MEDIUM-CHAIN ACYL-COA LIGASE ACSF2, MITOCHONDRIAL"/>
    <property type="match status" value="1"/>
</dbReference>
<comment type="similarity">
    <text evidence="1">Belongs to the ATP-dependent AMP-binding enzyme family.</text>
</comment>
<dbReference type="InterPro" id="IPR000873">
    <property type="entry name" value="AMP-dep_synth/lig_dom"/>
</dbReference>
<dbReference type="GO" id="GO:0031956">
    <property type="term" value="F:medium-chain fatty acid-CoA ligase activity"/>
    <property type="evidence" value="ECO:0007669"/>
    <property type="project" value="TreeGrafter"/>
</dbReference>
<dbReference type="InterPro" id="IPR025110">
    <property type="entry name" value="AMP-bd_C"/>
</dbReference>
<dbReference type="PANTHER" id="PTHR43201">
    <property type="entry name" value="ACYL-COA SYNTHETASE"/>
    <property type="match status" value="1"/>
</dbReference>
<dbReference type="AlphaFoldDB" id="A0A1L4BSE7"/>
<keyword evidence="6" id="KW-1185">Reference proteome</keyword>
<dbReference type="InterPro" id="IPR042099">
    <property type="entry name" value="ANL_N_sf"/>
</dbReference>
<evidence type="ECO:0000256" key="1">
    <source>
        <dbReference type="ARBA" id="ARBA00006432"/>
    </source>
</evidence>
<evidence type="ECO:0000259" key="4">
    <source>
        <dbReference type="Pfam" id="PF13193"/>
    </source>
</evidence>
<reference evidence="5 6" key="1">
    <citation type="journal article" date="2016" name="Appl. Environ. Microbiol.">
        <title>Whole genome relationships among Francisella bacteria of diverse origin define new species and provide specific regions for detection.</title>
        <authorList>
            <person name="Challacombe J.F."/>
            <person name="Petersen J.M."/>
            <person name="Gallegos-Graves V."/>
            <person name="Hodge D."/>
            <person name="Pillai S."/>
            <person name="Kuske C.R."/>
        </authorList>
    </citation>
    <scope>NUCLEOTIDE SEQUENCE [LARGE SCALE GENOMIC DNA]</scope>
    <source>
        <strain evidence="6">TX07-7310</strain>
    </source>
</reference>
<protein>
    <submittedName>
        <fullName evidence="5">AMP-binding protein</fullName>
    </submittedName>
</protein>
<evidence type="ECO:0000313" key="5">
    <source>
        <dbReference type="EMBL" id="API86770.1"/>
    </source>
</evidence>
<dbReference type="OrthoDB" id="9803968at2"/>
<dbReference type="EMBL" id="CP016796">
    <property type="protein sequence ID" value="API86770.1"/>
    <property type="molecule type" value="Genomic_DNA"/>
</dbReference>
<dbReference type="CDD" id="cd04433">
    <property type="entry name" value="AFD_class_I"/>
    <property type="match status" value="1"/>
</dbReference>
<evidence type="ECO:0000313" key="6">
    <source>
        <dbReference type="Proteomes" id="UP000184222"/>
    </source>
</evidence>
<evidence type="ECO:0000259" key="3">
    <source>
        <dbReference type="Pfam" id="PF00501"/>
    </source>
</evidence>
<feature type="domain" description="AMP-binding enzyme C-terminal" evidence="4">
    <location>
        <begin position="373"/>
        <end position="446"/>
    </location>
</feature>
<dbReference type="STRING" id="573570.F7310_05100"/>
<dbReference type="SUPFAM" id="SSF56801">
    <property type="entry name" value="Acetyl-CoA synthetase-like"/>
    <property type="match status" value="1"/>
</dbReference>
<dbReference type="InterPro" id="IPR045851">
    <property type="entry name" value="AMP-bd_C_sf"/>
</dbReference>
<dbReference type="Gene3D" id="3.40.50.12780">
    <property type="entry name" value="N-terminal domain of ligase-like"/>
    <property type="match status" value="1"/>
</dbReference>
<sequence length="460" mass="52806">MNQLRKFLDNIEKHSKDKGVLFNQKRISYQEILSKSYDLARLLEFYDYRKIFSNLKNSPLSISLYIASWIADIDLFVPINPRLIDSELEGILEEHSLFITDKPCYLELDGLKVLNINDEIEFFENLPKTQDHRIFAKTITAHVSSGTTGFYQKHQHNISQIIEYAQNRVDDLGLRQDDHLLIALSINHAFAFSYQLLPALAMGLDITVISEFKPKLVAKIINETNLTALALLPTMYHFLTQENIIENHNLRYLSVAGDIASESLNNLVKQKLGIPLLNGIGMTEVFGYGQNISDKDCNTIKVFADTKVKIAKFINNNYGKIFIKNNILPLNNKDEWLETGDIGSFDNQKHELTFYGRYKDIIIKGGSNISPVELEKYILKIPKIKSCVVVGKYDKIWGESIWAFLVVDKEYTLDSLNIELTKYVSEYKKLDGVVYLDKIPMTLTGKTDRKKLKELINNEF</sequence>
<name>A0A1L4BSE7_9GAMM</name>
<gene>
    <name evidence="5" type="ORF">F7310_05100</name>
</gene>
<dbReference type="RefSeq" id="WP_072712273.1">
    <property type="nucleotide sequence ID" value="NZ_CP016796.1"/>
</dbReference>
<dbReference type="GO" id="GO:0006631">
    <property type="term" value="P:fatty acid metabolic process"/>
    <property type="evidence" value="ECO:0007669"/>
    <property type="project" value="TreeGrafter"/>
</dbReference>
<organism evidence="5 6">
    <name type="scientific">Francisella uliginis</name>
    <dbReference type="NCBI Taxonomy" id="573570"/>
    <lineage>
        <taxon>Bacteria</taxon>
        <taxon>Pseudomonadati</taxon>
        <taxon>Pseudomonadota</taxon>
        <taxon>Gammaproteobacteria</taxon>
        <taxon>Thiotrichales</taxon>
        <taxon>Francisellaceae</taxon>
        <taxon>Francisella</taxon>
    </lineage>
</organism>
<dbReference type="Pfam" id="PF00501">
    <property type="entry name" value="AMP-binding"/>
    <property type="match status" value="1"/>
</dbReference>